<sequence length="172" mass="19760">MVALAIRGNTYVNKTSEGKLYSSRLDIPIPSTCELNLKKLDLEENNILFLHYTSFSDVIHPCARLRNGGLAEELILQLRIMQQRNLKLYDSTLANLSVGRALFELCFFILVLIDASRGQHDRSINEDQCFKFVARLLARRLEFASRRSYLCESHQKTESYTFLRGLCIPLEA</sequence>
<proteinExistence type="predicted"/>
<protein>
    <submittedName>
        <fullName evidence="1">Uncharacterized protein</fullName>
    </submittedName>
</protein>
<gene>
    <name evidence="1" type="ORF">L3X38_009638</name>
</gene>
<dbReference type="PANTHER" id="PTHR47859">
    <property type="entry name" value="PENTATRICOPEPTIDE REPEAT-CONTAINING PROTEIN"/>
    <property type="match status" value="1"/>
</dbReference>
<dbReference type="PANTHER" id="PTHR47859:SF1">
    <property type="entry name" value="PENTATRICOPEPTIDE REPEAT-CONTAINING PROTEIN"/>
    <property type="match status" value="1"/>
</dbReference>
<dbReference type="EMBL" id="JAJFAZ020000002">
    <property type="protein sequence ID" value="KAI5341763.1"/>
    <property type="molecule type" value="Genomic_DNA"/>
</dbReference>
<accession>A0AAD4WE17</accession>
<name>A0AAD4WE17_PRUDU</name>
<reference evidence="1 2" key="1">
    <citation type="journal article" date="2022" name="G3 (Bethesda)">
        <title>Whole-genome sequence and methylome profiling of the almond [Prunus dulcis (Mill.) D.A. Webb] cultivar 'Nonpareil'.</title>
        <authorList>
            <person name="D'Amico-Willman K.M."/>
            <person name="Ouma W.Z."/>
            <person name="Meulia T."/>
            <person name="Sideli G.M."/>
            <person name="Gradziel T.M."/>
            <person name="Fresnedo-Ramirez J."/>
        </authorList>
    </citation>
    <scope>NUCLEOTIDE SEQUENCE [LARGE SCALE GENOMIC DNA]</scope>
    <source>
        <strain evidence="1">Clone GOH B32 T37-40</strain>
    </source>
</reference>
<evidence type="ECO:0000313" key="2">
    <source>
        <dbReference type="Proteomes" id="UP001054821"/>
    </source>
</evidence>
<organism evidence="1 2">
    <name type="scientific">Prunus dulcis</name>
    <name type="common">Almond</name>
    <name type="synonym">Amygdalus dulcis</name>
    <dbReference type="NCBI Taxonomy" id="3755"/>
    <lineage>
        <taxon>Eukaryota</taxon>
        <taxon>Viridiplantae</taxon>
        <taxon>Streptophyta</taxon>
        <taxon>Embryophyta</taxon>
        <taxon>Tracheophyta</taxon>
        <taxon>Spermatophyta</taxon>
        <taxon>Magnoliopsida</taxon>
        <taxon>eudicotyledons</taxon>
        <taxon>Gunneridae</taxon>
        <taxon>Pentapetalae</taxon>
        <taxon>rosids</taxon>
        <taxon>fabids</taxon>
        <taxon>Rosales</taxon>
        <taxon>Rosaceae</taxon>
        <taxon>Amygdaloideae</taxon>
        <taxon>Amygdaleae</taxon>
        <taxon>Prunus</taxon>
    </lineage>
</organism>
<comment type="caution">
    <text evidence="1">The sequence shown here is derived from an EMBL/GenBank/DDBJ whole genome shotgun (WGS) entry which is preliminary data.</text>
</comment>
<keyword evidence="2" id="KW-1185">Reference proteome</keyword>
<dbReference type="AlphaFoldDB" id="A0AAD4WE17"/>
<dbReference type="Proteomes" id="UP001054821">
    <property type="component" value="Chromosome 2"/>
</dbReference>
<evidence type="ECO:0000313" key="1">
    <source>
        <dbReference type="EMBL" id="KAI5341763.1"/>
    </source>
</evidence>